<sequence length="97" mass="10165">MRRGCLTSRVARAVPNGRGDAGARGTARPALPQSFARGRWSVSDGNSPFRPETTRAPVGAERAVPRTPRRGGTARAAAPAYGHPRRRGRPAGPARAG</sequence>
<name>A0A9W4GQH0_9ACTN</name>
<protein>
    <submittedName>
        <fullName evidence="2">Uncharacterized protein</fullName>
    </submittedName>
</protein>
<organism evidence="2 3">
    <name type="scientific">Actinacidiphila cocklensis</name>
    <dbReference type="NCBI Taxonomy" id="887465"/>
    <lineage>
        <taxon>Bacteria</taxon>
        <taxon>Bacillati</taxon>
        <taxon>Actinomycetota</taxon>
        <taxon>Actinomycetes</taxon>
        <taxon>Kitasatosporales</taxon>
        <taxon>Streptomycetaceae</taxon>
        <taxon>Actinacidiphila</taxon>
    </lineage>
</organism>
<evidence type="ECO:0000256" key="1">
    <source>
        <dbReference type="SAM" id="MobiDB-lite"/>
    </source>
</evidence>
<reference evidence="2" key="1">
    <citation type="submission" date="2021-05" db="EMBL/GenBank/DDBJ databases">
        <authorList>
            <person name="Arsene-Ploetze F."/>
        </authorList>
    </citation>
    <scope>NUCLEOTIDE SEQUENCE</scope>
    <source>
        <strain evidence="2">DSM 42138</strain>
    </source>
</reference>
<proteinExistence type="predicted"/>
<keyword evidence="3" id="KW-1185">Reference proteome</keyword>
<evidence type="ECO:0000313" key="2">
    <source>
        <dbReference type="EMBL" id="CAG6393392.1"/>
    </source>
</evidence>
<accession>A0A9W4GQH0</accession>
<dbReference type="AlphaFoldDB" id="A0A9W4GQH0"/>
<gene>
    <name evidence="2" type="ORF">SCOCK_200004</name>
</gene>
<feature type="region of interest" description="Disordered" evidence="1">
    <location>
        <begin position="1"/>
        <end position="97"/>
    </location>
</feature>
<dbReference type="Proteomes" id="UP001152519">
    <property type="component" value="Unassembled WGS sequence"/>
</dbReference>
<feature type="compositionally biased region" description="Low complexity" evidence="1">
    <location>
        <begin position="70"/>
        <end position="82"/>
    </location>
</feature>
<dbReference type="EMBL" id="CAJSLV010000049">
    <property type="protein sequence ID" value="CAG6393392.1"/>
    <property type="molecule type" value="Genomic_DNA"/>
</dbReference>
<evidence type="ECO:0000313" key="3">
    <source>
        <dbReference type="Proteomes" id="UP001152519"/>
    </source>
</evidence>
<comment type="caution">
    <text evidence="2">The sequence shown here is derived from an EMBL/GenBank/DDBJ whole genome shotgun (WGS) entry which is preliminary data.</text>
</comment>